<dbReference type="Proteomes" id="UP001152622">
    <property type="component" value="Chromosome 20"/>
</dbReference>
<keyword evidence="3" id="KW-1185">Reference proteome</keyword>
<dbReference type="EMBL" id="JAINUF010000020">
    <property type="protein sequence ID" value="KAJ8335664.1"/>
    <property type="molecule type" value="Genomic_DNA"/>
</dbReference>
<evidence type="ECO:0000313" key="3">
    <source>
        <dbReference type="Proteomes" id="UP001152622"/>
    </source>
</evidence>
<protein>
    <submittedName>
        <fullName evidence="2">Uncharacterized protein</fullName>
    </submittedName>
</protein>
<proteinExistence type="predicted"/>
<dbReference type="AlphaFoldDB" id="A0A9Q1EBD5"/>
<feature type="compositionally biased region" description="Basic residues" evidence="1">
    <location>
        <begin position="355"/>
        <end position="366"/>
    </location>
</feature>
<feature type="region of interest" description="Disordered" evidence="1">
    <location>
        <begin position="172"/>
        <end position="196"/>
    </location>
</feature>
<reference evidence="2" key="1">
    <citation type="journal article" date="2023" name="Science">
        <title>Genome structures resolve the early diversification of teleost fishes.</title>
        <authorList>
            <person name="Parey E."/>
            <person name="Louis A."/>
            <person name="Montfort J."/>
            <person name="Bouchez O."/>
            <person name="Roques C."/>
            <person name="Iampietro C."/>
            <person name="Lluch J."/>
            <person name="Castinel A."/>
            <person name="Donnadieu C."/>
            <person name="Desvignes T."/>
            <person name="Floi Bucao C."/>
            <person name="Jouanno E."/>
            <person name="Wen M."/>
            <person name="Mejri S."/>
            <person name="Dirks R."/>
            <person name="Jansen H."/>
            <person name="Henkel C."/>
            <person name="Chen W.J."/>
            <person name="Zahm M."/>
            <person name="Cabau C."/>
            <person name="Klopp C."/>
            <person name="Thompson A.W."/>
            <person name="Robinson-Rechavi M."/>
            <person name="Braasch I."/>
            <person name="Lecointre G."/>
            <person name="Bobe J."/>
            <person name="Postlethwait J.H."/>
            <person name="Berthelot C."/>
            <person name="Roest Crollius H."/>
            <person name="Guiguen Y."/>
        </authorList>
    </citation>
    <scope>NUCLEOTIDE SEQUENCE</scope>
    <source>
        <strain evidence="2">WJC10195</strain>
    </source>
</reference>
<accession>A0A9Q1EBD5</accession>
<evidence type="ECO:0000256" key="1">
    <source>
        <dbReference type="SAM" id="MobiDB-lite"/>
    </source>
</evidence>
<evidence type="ECO:0000313" key="2">
    <source>
        <dbReference type="EMBL" id="KAJ8335664.1"/>
    </source>
</evidence>
<gene>
    <name evidence="2" type="ORF">SKAU_G00390060</name>
</gene>
<feature type="region of interest" description="Disordered" evidence="1">
    <location>
        <begin position="331"/>
        <end position="366"/>
    </location>
</feature>
<name>A0A9Q1EBD5_SYNKA</name>
<comment type="caution">
    <text evidence="2">The sequence shown here is derived from an EMBL/GenBank/DDBJ whole genome shotgun (WGS) entry which is preliminary data.</text>
</comment>
<organism evidence="2 3">
    <name type="scientific">Synaphobranchus kaupii</name>
    <name type="common">Kaup's arrowtooth eel</name>
    <dbReference type="NCBI Taxonomy" id="118154"/>
    <lineage>
        <taxon>Eukaryota</taxon>
        <taxon>Metazoa</taxon>
        <taxon>Chordata</taxon>
        <taxon>Craniata</taxon>
        <taxon>Vertebrata</taxon>
        <taxon>Euteleostomi</taxon>
        <taxon>Actinopterygii</taxon>
        <taxon>Neopterygii</taxon>
        <taxon>Teleostei</taxon>
        <taxon>Anguilliformes</taxon>
        <taxon>Synaphobranchidae</taxon>
        <taxon>Synaphobranchus</taxon>
    </lineage>
</organism>
<sequence length="366" mass="40719">MTTSLGPKLLDFERERSSRRSRAFYDRNAQGKWPTLLRARGVDAALSYRAGNLQERHGSLSSLRRRSTWEDRFCPDLLISARRTSSPLPVPQAPTIHRWPRRGHEAPCHRHAVTLDCQKVASPPPASRLWFLPQSQGCSSLIQITRLIYADDSVRRKQACLGAVERSARYLLGRSPPSRPPDAYSSSAVCKPPHTGFRTERSAPLAHYETSGAAARSRRSLLIKPKAAAGDRRPSGEPSPLSGHVIILPRESLRVLKRIPLGLEPRIATVQRDVKNALEGTKDLTVLTKVNKRGGGLLWKDSRTEQTRRRRERSDAGIAGLACPSERVLLPSGAPFPTADPQMDSVSRHAERTARAGRRNPIHLRN</sequence>